<dbReference type="OrthoDB" id="580775at2"/>
<evidence type="ECO:0008006" key="3">
    <source>
        <dbReference type="Google" id="ProtNLM"/>
    </source>
</evidence>
<dbReference type="PATRIC" id="fig|1609981.3.peg.2394"/>
<accession>A0A0G3EN10</accession>
<dbReference type="STRING" id="1307763.L21SP4_02297"/>
<organism evidence="1 2">
    <name type="scientific">Kiritimatiella glycovorans</name>
    <dbReference type="NCBI Taxonomy" id="1307763"/>
    <lineage>
        <taxon>Bacteria</taxon>
        <taxon>Pseudomonadati</taxon>
        <taxon>Kiritimatiellota</taxon>
        <taxon>Kiritimatiellia</taxon>
        <taxon>Kiritimatiellales</taxon>
        <taxon>Kiritimatiellaceae</taxon>
        <taxon>Kiritimatiella</taxon>
    </lineage>
</organism>
<evidence type="ECO:0000313" key="1">
    <source>
        <dbReference type="EMBL" id="AKJ65524.1"/>
    </source>
</evidence>
<sequence>MKRGLYSMPESFQRRILFPLRRLRELRPYRKQKRRHAKFAALPAEERRRWIFEQTRAAAVHAQRVNPFYRRLYAERNFDAGAIRDFEDLRKIPVVTKEMLRASGEEWRQPDRRSLSCNTGGTSGSPLKFLVDRGNGVREHYYMERIWSRLGCSRLHARAVFRGRNLGTAPWVYDPEGDAYFINTYRPLRETAEAVKHLFDSRLITYLHGYPSALYFFARQLEGMRYVALRESILRNLRGVLMGSEYPAPMYRDLIEQTFPVPTISWYGHSEMVVLAPEWQQRYLYEPFQSYGFCEAVETGNGDHHLVGTAYDNPYSPFIRYDTGDSIEPVGFQRGVLASFRIRHGRVGEYVLDRQGHPVSLTALIFGRHHEAFAHADFVQISQPSPGYAVLHVTTGEEVSKGTMLSRFDLQNVDITFDLRIRKKPAYSPSGKIPLLIDGGADKSGFES</sequence>
<protein>
    <recommendedName>
        <fullName evidence="3">Phenylacetate--CoA ligase family protein</fullName>
    </recommendedName>
</protein>
<keyword evidence="2" id="KW-1185">Reference proteome</keyword>
<dbReference type="Proteomes" id="UP000035268">
    <property type="component" value="Chromosome"/>
</dbReference>
<reference evidence="1 2" key="2">
    <citation type="journal article" date="2016" name="ISME J.">
        <title>Characterization of the first cultured representative of Verrucomicrobia subdivision 5 indicates the proposal of a novel phylum.</title>
        <authorList>
            <person name="Spring S."/>
            <person name="Bunk B."/>
            <person name="Sproer C."/>
            <person name="Schumann P."/>
            <person name="Rohde M."/>
            <person name="Tindall B.J."/>
            <person name="Klenk H.P."/>
        </authorList>
    </citation>
    <scope>NUCLEOTIDE SEQUENCE [LARGE SCALE GENOMIC DNA]</scope>
    <source>
        <strain evidence="1 2">L21-Fru-AB</strain>
    </source>
</reference>
<dbReference type="Gene3D" id="3.40.50.12780">
    <property type="entry name" value="N-terminal domain of ligase-like"/>
    <property type="match status" value="1"/>
</dbReference>
<dbReference type="RefSeq" id="WP_052882744.1">
    <property type="nucleotide sequence ID" value="NZ_CP010904.1"/>
</dbReference>
<reference evidence="2" key="1">
    <citation type="submission" date="2015-02" db="EMBL/GenBank/DDBJ databases">
        <title>Description and complete genome sequence of the first cultured representative of the subdivision 5 of the Verrucomicrobia phylum.</title>
        <authorList>
            <person name="Spring S."/>
            <person name="Bunk B."/>
            <person name="Sproer C."/>
            <person name="Klenk H.-P."/>
        </authorList>
    </citation>
    <scope>NUCLEOTIDE SEQUENCE [LARGE SCALE GENOMIC DNA]</scope>
    <source>
        <strain evidence="2">L21-Fru-AB</strain>
    </source>
</reference>
<dbReference type="InterPro" id="IPR053158">
    <property type="entry name" value="CapK_Type1_Caps_Biosynth"/>
</dbReference>
<dbReference type="AlphaFoldDB" id="A0A0G3EN10"/>
<dbReference type="EMBL" id="CP010904">
    <property type="protein sequence ID" value="AKJ65524.1"/>
    <property type="molecule type" value="Genomic_DNA"/>
</dbReference>
<dbReference type="SUPFAM" id="SSF56801">
    <property type="entry name" value="Acetyl-CoA synthetase-like"/>
    <property type="match status" value="1"/>
</dbReference>
<dbReference type="KEGG" id="vbl:L21SP4_02297"/>
<proteinExistence type="predicted"/>
<gene>
    <name evidence="1" type="ORF">L21SP4_02297</name>
</gene>
<evidence type="ECO:0000313" key="2">
    <source>
        <dbReference type="Proteomes" id="UP000035268"/>
    </source>
</evidence>
<dbReference type="InterPro" id="IPR042099">
    <property type="entry name" value="ANL_N_sf"/>
</dbReference>
<dbReference type="PANTHER" id="PTHR36932:SF1">
    <property type="entry name" value="CAPSULAR POLYSACCHARIDE BIOSYNTHESIS PROTEIN"/>
    <property type="match status" value="1"/>
</dbReference>
<dbReference type="PANTHER" id="PTHR36932">
    <property type="entry name" value="CAPSULAR POLYSACCHARIDE BIOSYNTHESIS PROTEIN"/>
    <property type="match status" value="1"/>
</dbReference>
<name>A0A0G3EN10_9BACT</name>